<dbReference type="PANTHER" id="PTHR48111:SF1">
    <property type="entry name" value="TWO-COMPONENT RESPONSE REGULATOR ORR33"/>
    <property type="match status" value="1"/>
</dbReference>
<feature type="domain" description="OmpR/PhoB-type" evidence="9">
    <location>
        <begin position="125"/>
        <end position="224"/>
    </location>
</feature>
<dbReference type="Pfam" id="PF00486">
    <property type="entry name" value="Trans_reg_C"/>
    <property type="match status" value="1"/>
</dbReference>
<dbReference type="PANTHER" id="PTHR48111">
    <property type="entry name" value="REGULATOR OF RPOS"/>
    <property type="match status" value="1"/>
</dbReference>
<evidence type="ECO:0000256" key="2">
    <source>
        <dbReference type="ARBA" id="ARBA00023012"/>
    </source>
</evidence>
<dbReference type="PROSITE" id="PS51755">
    <property type="entry name" value="OMPR_PHOB"/>
    <property type="match status" value="1"/>
</dbReference>
<dbReference type="InterPro" id="IPR001867">
    <property type="entry name" value="OmpR/PhoB-type_DNA-bd"/>
</dbReference>
<dbReference type="SMART" id="SM00862">
    <property type="entry name" value="Trans_reg_C"/>
    <property type="match status" value="1"/>
</dbReference>
<dbReference type="SUPFAM" id="SSF46894">
    <property type="entry name" value="C-terminal effector domain of the bipartite response regulators"/>
    <property type="match status" value="1"/>
</dbReference>
<evidence type="ECO:0000313" key="11">
    <source>
        <dbReference type="Proteomes" id="UP000185151"/>
    </source>
</evidence>
<reference evidence="10 11" key="1">
    <citation type="submission" date="2016-11" db="EMBL/GenBank/DDBJ databases">
        <authorList>
            <person name="Jaros S."/>
            <person name="Januszkiewicz K."/>
            <person name="Wedrychowicz H."/>
        </authorList>
    </citation>
    <scope>NUCLEOTIDE SEQUENCE [LARGE SCALE GENOMIC DNA]</scope>
    <source>
        <strain evidence="10 11">GAS95</strain>
    </source>
</reference>
<gene>
    <name evidence="10" type="ORF">SAMN05444165_2083</name>
</gene>
<sequence>MRILFVSPQHNESAWLSKAFRESAHSLRRSNDLRDGILAAPKESFDAIVMMILDRASYPALTTALAQFKNAAPAAVIVVVLGPATSGDRIAMLRAGADACFTHPYSYIEMQERMQVLHRTATVRPQHAQLPPPFQLDPLKRELVNGSQRLPLTKREYLLLECLMRQFDVPVPHDELLRYAWPEKEDIDLSTASPLVWRLRRKLKQHVPDVNIATVNCFGYQLTRAPNCVRASA</sequence>
<dbReference type="Proteomes" id="UP000185151">
    <property type="component" value="Unassembled WGS sequence"/>
</dbReference>
<evidence type="ECO:0000259" key="9">
    <source>
        <dbReference type="PROSITE" id="PS51755"/>
    </source>
</evidence>
<dbReference type="Gene3D" id="3.40.50.2300">
    <property type="match status" value="1"/>
</dbReference>
<dbReference type="PROSITE" id="PS50110">
    <property type="entry name" value="RESPONSE_REGULATORY"/>
    <property type="match status" value="1"/>
</dbReference>
<dbReference type="Gene3D" id="1.10.10.10">
    <property type="entry name" value="Winged helix-like DNA-binding domain superfamily/Winged helix DNA-binding domain"/>
    <property type="match status" value="1"/>
</dbReference>
<accession>A0A1N6IEC5</accession>
<organism evidence="10 11">
    <name type="scientific">Paraburkholderia phenazinium</name>
    <dbReference type="NCBI Taxonomy" id="60549"/>
    <lineage>
        <taxon>Bacteria</taxon>
        <taxon>Pseudomonadati</taxon>
        <taxon>Pseudomonadota</taxon>
        <taxon>Betaproteobacteria</taxon>
        <taxon>Burkholderiales</taxon>
        <taxon>Burkholderiaceae</taxon>
        <taxon>Paraburkholderia</taxon>
    </lineage>
</organism>
<dbReference type="AlphaFoldDB" id="A0A1N6IEC5"/>
<dbReference type="InterPro" id="IPR001789">
    <property type="entry name" value="Sig_transdc_resp-reg_receiver"/>
</dbReference>
<dbReference type="GO" id="GO:0032993">
    <property type="term" value="C:protein-DNA complex"/>
    <property type="evidence" value="ECO:0007669"/>
    <property type="project" value="TreeGrafter"/>
</dbReference>
<dbReference type="InterPro" id="IPR016032">
    <property type="entry name" value="Sig_transdc_resp-reg_C-effctor"/>
</dbReference>
<proteinExistence type="predicted"/>
<protein>
    <submittedName>
        <fullName evidence="10">DNA-binding response regulator, OmpR family, contains REC and winged-helix (WHTH) domain</fullName>
    </submittedName>
</protein>
<dbReference type="InterPro" id="IPR036388">
    <property type="entry name" value="WH-like_DNA-bd_sf"/>
</dbReference>
<keyword evidence="11" id="KW-1185">Reference proteome</keyword>
<keyword evidence="4 7" id="KW-0238">DNA-binding</keyword>
<dbReference type="SUPFAM" id="SSF52172">
    <property type="entry name" value="CheY-like"/>
    <property type="match status" value="1"/>
</dbReference>
<evidence type="ECO:0000256" key="4">
    <source>
        <dbReference type="ARBA" id="ARBA00023125"/>
    </source>
</evidence>
<feature type="DNA-binding region" description="OmpR/PhoB-type" evidence="7">
    <location>
        <begin position="125"/>
        <end position="224"/>
    </location>
</feature>
<evidence type="ECO:0000256" key="7">
    <source>
        <dbReference type="PROSITE-ProRule" id="PRU01091"/>
    </source>
</evidence>
<evidence type="ECO:0000256" key="1">
    <source>
        <dbReference type="ARBA" id="ARBA00022553"/>
    </source>
</evidence>
<keyword evidence="2" id="KW-0902">Two-component regulatory system</keyword>
<keyword evidence="5" id="KW-0804">Transcription</keyword>
<feature type="domain" description="Response regulatory" evidence="8">
    <location>
        <begin position="2"/>
        <end position="118"/>
    </location>
</feature>
<dbReference type="InterPro" id="IPR039420">
    <property type="entry name" value="WalR-like"/>
</dbReference>
<evidence type="ECO:0000256" key="5">
    <source>
        <dbReference type="ARBA" id="ARBA00023163"/>
    </source>
</evidence>
<dbReference type="InterPro" id="IPR011006">
    <property type="entry name" value="CheY-like_superfamily"/>
</dbReference>
<evidence type="ECO:0000259" key="8">
    <source>
        <dbReference type="PROSITE" id="PS50110"/>
    </source>
</evidence>
<name>A0A1N6IEC5_9BURK</name>
<dbReference type="GO" id="GO:0000156">
    <property type="term" value="F:phosphorelay response regulator activity"/>
    <property type="evidence" value="ECO:0007669"/>
    <property type="project" value="TreeGrafter"/>
</dbReference>
<evidence type="ECO:0000256" key="3">
    <source>
        <dbReference type="ARBA" id="ARBA00023015"/>
    </source>
</evidence>
<dbReference type="CDD" id="cd00383">
    <property type="entry name" value="trans_reg_C"/>
    <property type="match status" value="1"/>
</dbReference>
<dbReference type="RefSeq" id="WP_074295574.1">
    <property type="nucleotide sequence ID" value="NZ_FSRU01000001.1"/>
</dbReference>
<dbReference type="GO" id="GO:0000976">
    <property type="term" value="F:transcription cis-regulatory region binding"/>
    <property type="evidence" value="ECO:0007669"/>
    <property type="project" value="TreeGrafter"/>
</dbReference>
<dbReference type="GO" id="GO:0006355">
    <property type="term" value="P:regulation of DNA-templated transcription"/>
    <property type="evidence" value="ECO:0007669"/>
    <property type="project" value="InterPro"/>
</dbReference>
<dbReference type="OrthoDB" id="8999844at2"/>
<dbReference type="EMBL" id="FSRU01000001">
    <property type="protein sequence ID" value="SIO30380.1"/>
    <property type="molecule type" value="Genomic_DNA"/>
</dbReference>
<evidence type="ECO:0000313" key="10">
    <source>
        <dbReference type="EMBL" id="SIO30380.1"/>
    </source>
</evidence>
<evidence type="ECO:0000256" key="6">
    <source>
        <dbReference type="PROSITE-ProRule" id="PRU00169"/>
    </source>
</evidence>
<dbReference type="GO" id="GO:0005829">
    <property type="term" value="C:cytosol"/>
    <property type="evidence" value="ECO:0007669"/>
    <property type="project" value="TreeGrafter"/>
</dbReference>
<comment type="caution">
    <text evidence="6">Lacks conserved residue(s) required for the propagation of feature annotation.</text>
</comment>
<keyword evidence="1" id="KW-0597">Phosphoprotein</keyword>
<keyword evidence="3" id="KW-0805">Transcription regulation</keyword>